<dbReference type="AlphaFoldDB" id="A0A1H2YH51"/>
<evidence type="ECO:0000256" key="1">
    <source>
        <dbReference type="ARBA" id="ARBA00001947"/>
    </source>
</evidence>
<evidence type="ECO:0000256" key="3">
    <source>
        <dbReference type="ARBA" id="ARBA00022723"/>
    </source>
</evidence>
<dbReference type="EMBL" id="FNNZ01000013">
    <property type="protein sequence ID" value="SDX04543.1"/>
    <property type="molecule type" value="Genomic_DNA"/>
</dbReference>
<keyword evidence="8" id="KW-1185">Reference proteome</keyword>
<keyword evidence="5" id="KW-0862">Zinc</keyword>
<dbReference type="Gene3D" id="3.40.630.10">
    <property type="entry name" value="Zn peptidases"/>
    <property type="match status" value="1"/>
</dbReference>
<evidence type="ECO:0000256" key="5">
    <source>
        <dbReference type="ARBA" id="ARBA00022833"/>
    </source>
</evidence>
<sequence length="344" mass="38492">MLQELDDLPEGLLEAESHELDRLLGAPTLIHLPGAREPALFVSVLMHGNETVGWEAIRALLRERLERFGELRLPRALSIFIGNVSAAASGVRRLPGQPDYNRVWPGTDRAHTPEHDLMAEVVRIMAERGLFASLDIHNNTGSNPHYACVKRIDNRFLNLANLFGRIVVYFTRPTGVQSLAMAKLCPSVTVECGKVGEQQGIEHARSFIEAALHLARISPHPVAPQDIDLFHTVAQVKVREDVGFGFSPEEADLQLNPALEHLNFCELPRGMAFGRIAPGLGIGLDVRDEHGRDVGERYFHVEDQELRLRQPVMPSMLTSNQVVIRQDCLCYLMERYSDHLPTED</sequence>
<organism evidence="7 8">
    <name type="scientific">Thiocapsa roseopersicina</name>
    <dbReference type="NCBI Taxonomy" id="1058"/>
    <lineage>
        <taxon>Bacteria</taxon>
        <taxon>Pseudomonadati</taxon>
        <taxon>Pseudomonadota</taxon>
        <taxon>Gammaproteobacteria</taxon>
        <taxon>Chromatiales</taxon>
        <taxon>Chromatiaceae</taxon>
        <taxon>Thiocapsa</taxon>
    </lineage>
</organism>
<dbReference type="STRING" id="1058.SAMN05421783_11310"/>
<dbReference type="Proteomes" id="UP000198816">
    <property type="component" value="Unassembled WGS sequence"/>
</dbReference>
<dbReference type="GO" id="GO:0016788">
    <property type="term" value="F:hydrolase activity, acting on ester bonds"/>
    <property type="evidence" value="ECO:0007669"/>
    <property type="project" value="InterPro"/>
</dbReference>
<dbReference type="Pfam" id="PF24827">
    <property type="entry name" value="AstE_AspA_cat"/>
    <property type="match status" value="1"/>
</dbReference>
<proteinExistence type="inferred from homology"/>
<comment type="similarity">
    <text evidence="2">Belongs to the peptidase M14 family.</text>
</comment>
<keyword evidence="3" id="KW-0479">Metal-binding</keyword>
<dbReference type="PROSITE" id="PS00132">
    <property type="entry name" value="CARBOXYPEPT_ZN_1"/>
    <property type="match status" value="1"/>
</dbReference>
<evidence type="ECO:0000256" key="2">
    <source>
        <dbReference type="ARBA" id="ARBA00005988"/>
    </source>
</evidence>
<dbReference type="RefSeq" id="WP_093033197.1">
    <property type="nucleotide sequence ID" value="NZ_FNNZ01000013.1"/>
</dbReference>
<reference evidence="8" key="1">
    <citation type="submission" date="2016-10" db="EMBL/GenBank/DDBJ databases">
        <authorList>
            <person name="Varghese N."/>
            <person name="Submissions S."/>
        </authorList>
    </citation>
    <scope>NUCLEOTIDE SEQUENCE [LARGE SCALE GENOMIC DNA]</scope>
    <source>
        <strain evidence="8">DSM 217</strain>
    </source>
</reference>
<evidence type="ECO:0000259" key="6">
    <source>
        <dbReference type="Pfam" id="PF24827"/>
    </source>
</evidence>
<dbReference type="OrthoDB" id="9782876at2"/>
<accession>A0A1H2YH51</accession>
<evidence type="ECO:0000313" key="7">
    <source>
        <dbReference type="EMBL" id="SDX04543.1"/>
    </source>
</evidence>
<name>A0A1H2YH51_THIRO</name>
<comment type="cofactor">
    <cofactor evidence="1">
        <name>Zn(2+)</name>
        <dbReference type="ChEBI" id="CHEBI:29105"/>
    </cofactor>
</comment>
<evidence type="ECO:0000256" key="4">
    <source>
        <dbReference type="ARBA" id="ARBA00022801"/>
    </source>
</evidence>
<protein>
    <submittedName>
        <fullName evidence="7">Succinylglutamate desuccinylase</fullName>
    </submittedName>
</protein>
<dbReference type="InterPro" id="IPR055438">
    <property type="entry name" value="AstE_AspA_cat"/>
</dbReference>
<feature type="domain" description="Succinylglutamate desuccinylase/Aspartoacylase catalytic" evidence="6">
    <location>
        <begin position="39"/>
        <end position="197"/>
    </location>
</feature>
<dbReference type="SUPFAM" id="SSF53187">
    <property type="entry name" value="Zn-dependent exopeptidases"/>
    <property type="match status" value="1"/>
</dbReference>
<evidence type="ECO:0000313" key="8">
    <source>
        <dbReference type="Proteomes" id="UP000198816"/>
    </source>
</evidence>
<dbReference type="InterPro" id="IPR057246">
    <property type="entry name" value="CARBOXYPEPT_ZN_1"/>
</dbReference>
<gene>
    <name evidence="7" type="ORF">SAMN05421783_11310</name>
</gene>
<keyword evidence="4" id="KW-0378">Hydrolase</keyword>
<dbReference type="GO" id="GO:0046872">
    <property type="term" value="F:metal ion binding"/>
    <property type="evidence" value="ECO:0007669"/>
    <property type="project" value="UniProtKB-KW"/>
</dbReference>
<dbReference type="CDD" id="cd06256">
    <property type="entry name" value="M14_ASTE_ASPA-like"/>
    <property type="match status" value="1"/>
</dbReference>